<feature type="transmembrane region" description="Helical" evidence="1">
    <location>
        <begin position="46"/>
        <end position="67"/>
    </location>
</feature>
<dbReference type="Proteomes" id="UP000248706">
    <property type="component" value="Unassembled WGS sequence"/>
</dbReference>
<evidence type="ECO:0000313" key="2">
    <source>
        <dbReference type="EMBL" id="RAQ94058.1"/>
    </source>
</evidence>
<dbReference type="EMBL" id="MCIF01000002">
    <property type="protein sequence ID" value="RAQ94058.1"/>
    <property type="molecule type" value="Genomic_DNA"/>
</dbReference>
<proteinExistence type="predicted"/>
<dbReference type="AlphaFoldDB" id="A0A328V937"/>
<keyword evidence="1" id="KW-1133">Transmembrane helix</keyword>
<sequence>MIGHLLGYVLLGIALIRSRVIPLWAAILIIAGLPFQAAGYGTHQGVLQLVCFALIFLGSIPAALAMLKGGDRVMPVSQQLDSRATGEAGQAER</sequence>
<protein>
    <submittedName>
        <fullName evidence="2">Uncharacterized protein</fullName>
    </submittedName>
</protein>
<keyword evidence="3" id="KW-1185">Reference proteome</keyword>
<gene>
    <name evidence="2" type="ORF">A4R35_00840</name>
</gene>
<organism evidence="2 3">
    <name type="scientific">Thermogemmatispora tikiterensis</name>
    <dbReference type="NCBI Taxonomy" id="1825093"/>
    <lineage>
        <taxon>Bacteria</taxon>
        <taxon>Bacillati</taxon>
        <taxon>Chloroflexota</taxon>
        <taxon>Ktedonobacteria</taxon>
        <taxon>Thermogemmatisporales</taxon>
        <taxon>Thermogemmatisporaceae</taxon>
        <taxon>Thermogemmatispora</taxon>
    </lineage>
</organism>
<keyword evidence="1" id="KW-0472">Membrane</keyword>
<evidence type="ECO:0000256" key="1">
    <source>
        <dbReference type="SAM" id="Phobius"/>
    </source>
</evidence>
<feature type="transmembrane region" description="Helical" evidence="1">
    <location>
        <begin position="21"/>
        <end position="40"/>
    </location>
</feature>
<name>A0A328V937_9CHLR</name>
<keyword evidence="1" id="KW-0812">Transmembrane</keyword>
<comment type="caution">
    <text evidence="2">The sequence shown here is derived from an EMBL/GenBank/DDBJ whole genome shotgun (WGS) entry which is preliminary data.</text>
</comment>
<accession>A0A328V937</accession>
<evidence type="ECO:0000313" key="3">
    <source>
        <dbReference type="Proteomes" id="UP000248706"/>
    </source>
</evidence>
<reference evidence="2 3" key="1">
    <citation type="submission" date="2016-08" db="EMBL/GenBank/DDBJ databases">
        <title>Analysis of Carbohydrate Active Enzymes in Thermogemmatispora T81 Reveals Carbohydrate Degradation Ability.</title>
        <authorList>
            <person name="Tomazini A."/>
            <person name="Lal S."/>
            <person name="Stott M."/>
            <person name="Henrissat B."/>
            <person name="Polikarpov I."/>
            <person name="Sparling R."/>
            <person name="Levin D.B."/>
        </authorList>
    </citation>
    <scope>NUCLEOTIDE SEQUENCE [LARGE SCALE GENOMIC DNA]</scope>
    <source>
        <strain evidence="2 3">T81</strain>
    </source>
</reference>